<evidence type="ECO:0000259" key="5">
    <source>
        <dbReference type="PROSITE" id="PS50894"/>
    </source>
</evidence>
<dbReference type="Pfam" id="PF00072">
    <property type="entry name" value="Response_reg"/>
    <property type="match status" value="1"/>
</dbReference>
<dbReference type="Gene3D" id="3.40.50.2300">
    <property type="match status" value="1"/>
</dbReference>
<comment type="caution">
    <text evidence="6">The sequence shown here is derived from an EMBL/GenBank/DDBJ whole genome shotgun (WGS) entry which is preliminary data.</text>
</comment>
<keyword evidence="7" id="KW-1185">Reference proteome</keyword>
<dbReference type="InterPro" id="IPR011006">
    <property type="entry name" value="CheY-like_superfamily"/>
</dbReference>
<dbReference type="GO" id="GO:0004672">
    <property type="term" value="F:protein kinase activity"/>
    <property type="evidence" value="ECO:0007669"/>
    <property type="project" value="UniProtKB-ARBA"/>
</dbReference>
<dbReference type="SMART" id="SM00448">
    <property type="entry name" value="REC"/>
    <property type="match status" value="1"/>
</dbReference>
<dbReference type="GO" id="GO:0000160">
    <property type="term" value="P:phosphorelay signal transduction system"/>
    <property type="evidence" value="ECO:0007669"/>
    <property type="project" value="InterPro"/>
</dbReference>
<feature type="modified residue" description="Phosphohistidine" evidence="2">
    <location>
        <position position="175"/>
    </location>
</feature>
<dbReference type="CDD" id="cd00156">
    <property type="entry name" value="REC"/>
    <property type="match status" value="1"/>
</dbReference>
<dbReference type="PROSITE" id="PS50110">
    <property type="entry name" value="RESPONSE_REGULATORY"/>
    <property type="match status" value="1"/>
</dbReference>
<evidence type="ECO:0000256" key="2">
    <source>
        <dbReference type="PROSITE-ProRule" id="PRU00110"/>
    </source>
</evidence>
<dbReference type="InterPro" id="IPR036641">
    <property type="entry name" value="HPT_dom_sf"/>
</dbReference>
<dbReference type="InterPro" id="IPR001789">
    <property type="entry name" value="Sig_transdc_resp-reg_receiver"/>
</dbReference>
<dbReference type="PANTHER" id="PTHR44591:SF3">
    <property type="entry name" value="RESPONSE REGULATORY DOMAIN-CONTAINING PROTEIN"/>
    <property type="match status" value="1"/>
</dbReference>
<dbReference type="InterPro" id="IPR008207">
    <property type="entry name" value="Sig_transdc_His_kin_Hpt_dom"/>
</dbReference>
<organism evidence="6 7">
    <name type="scientific">Marinoscillum furvescens DSM 4134</name>
    <dbReference type="NCBI Taxonomy" id="1122208"/>
    <lineage>
        <taxon>Bacteria</taxon>
        <taxon>Pseudomonadati</taxon>
        <taxon>Bacteroidota</taxon>
        <taxon>Cytophagia</taxon>
        <taxon>Cytophagales</taxon>
        <taxon>Reichenbachiellaceae</taxon>
        <taxon>Marinoscillum</taxon>
    </lineage>
</organism>
<feature type="domain" description="HPt" evidence="5">
    <location>
        <begin position="136"/>
        <end position="227"/>
    </location>
</feature>
<name>A0A3D9L2V4_MARFU</name>
<dbReference type="PANTHER" id="PTHR44591">
    <property type="entry name" value="STRESS RESPONSE REGULATOR PROTEIN 1"/>
    <property type="match status" value="1"/>
</dbReference>
<evidence type="ECO:0000256" key="3">
    <source>
        <dbReference type="PROSITE-ProRule" id="PRU00169"/>
    </source>
</evidence>
<feature type="modified residue" description="4-aspartylphosphate" evidence="3">
    <location>
        <position position="54"/>
    </location>
</feature>
<sequence>MVQILLLDDSQVALFTLQVMLNKLRQGLKIHTCLTYDAALKVVKNYEVDIAFLDLQIPDKNGADFVHLLNQSPEYAEIKKVIITGTSESSLLKASLEQHVDGYLHKGLSIQELEEVLESLLASKLGIDLEAVKVNYGDAFREVFKAYKEENDSSFGLLQKAVEQKAYADAHQLFHKMKGGFKFIMHEAMSNLANELELQAQEGKLYTEKVKEFEAAYKALSDKILFI</sequence>
<proteinExistence type="predicted"/>
<evidence type="ECO:0000259" key="4">
    <source>
        <dbReference type="PROSITE" id="PS50110"/>
    </source>
</evidence>
<dbReference type="RefSeq" id="WP_115867982.1">
    <property type="nucleotide sequence ID" value="NZ_QREG01000008.1"/>
</dbReference>
<dbReference type="EMBL" id="QREG01000008">
    <property type="protein sequence ID" value="RED99446.1"/>
    <property type="molecule type" value="Genomic_DNA"/>
</dbReference>
<evidence type="ECO:0000313" key="7">
    <source>
        <dbReference type="Proteomes" id="UP000256779"/>
    </source>
</evidence>
<dbReference type="AlphaFoldDB" id="A0A3D9L2V4"/>
<reference evidence="6 7" key="1">
    <citation type="submission" date="2018-07" db="EMBL/GenBank/DDBJ databases">
        <title>Genomic Encyclopedia of Type Strains, Phase IV (KMG-IV): sequencing the most valuable type-strain genomes for metagenomic binning, comparative biology and taxonomic classification.</title>
        <authorList>
            <person name="Goeker M."/>
        </authorList>
    </citation>
    <scope>NUCLEOTIDE SEQUENCE [LARGE SCALE GENOMIC DNA]</scope>
    <source>
        <strain evidence="6 7">DSM 4134</strain>
    </source>
</reference>
<dbReference type="Gene3D" id="1.20.120.160">
    <property type="entry name" value="HPT domain"/>
    <property type="match status" value="1"/>
</dbReference>
<dbReference type="InterPro" id="IPR050595">
    <property type="entry name" value="Bact_response_regulator"/>
</dbReference>
<evidence type="ECO:0000313" key="6">
    <source>
        <dbReference type="EMBL" id="RED99446.1"/>
    </source>
</evidence>
<dbReference type="Proteomes" id="UP000256779">
    <property type="component" value="Unassembled WGS sequence"/>
</dbReference>
<evidence type="ECO:0000256" key="1">
    <source>
        <dbReference type="ARBA" id="ARBA00022553"/>
    </source>
</evidence>
<dbReference type="OrthoDB" id="9797341at2"/>
<dbReference type="SUPFAM" id="SSF52172">
    <property type="entry name" value="CheY-like"/>
    <property type="match status" value="1"/>
</dbReference>
<keyword evidence="1 3" id="KW-0597">Phosphoprotein</keyword>
<feature type="domain" description="Response regulatory" evidence="4">
    <location>
        <begin position="3"/>
        <end position="121"/>
    </location>
</feature>
<dbReference type="SUPFAM" id="SSF47226">
    <property type="entry name" value="Histidine-containing phosphotransfer domain, HPT domain"/>
    <property type="match status" value="1"/>
</dbReference>
<accession>A0A3D9L2V4</accession>
<dbReference type="Pfam" id="PF01627">
    <property type="entry name" value="Hpt"/>
    <property type="match status" value="1"/>
</dbReference>
<gene>
    <name evidence="6" type="ORF">C7460_10862</name>
</gene>
<dbReference type="PROSITE" id="PS50894">
    <property type="entry name" value="HPT"/>
    <property type="match status" value="1"/>
</dbReference>
<protein>
    <submittedName>
        <fullName evidence="6">Hpt domain-containing protein</fullName>
    </submittedName>
</protein>